<comment type="similarity">
    <text evidence="2">Belongs to the SLC13A/DASS transporter (TC 2.A.47) family. DIT1 subfamily.</text>
</comment>
<keyword evidence="9" id="KW-1185">Reference proteome</keyword>
<evidence type="ECO:0000313" key="9">
    <source>
        <dbReference type="Proteomes" id="UP000436088"/>
    </source>
</evidence>
<feature type="transmembrane region" description="Helical" evidence="7">
    <location>
        <begin position="71"/>
        <end position="90"/>
    </location>
</feature>
<evidence type="ECO:0000313" key="8">
    <source>
        <dbReference type="EMBL" id="KAE8672449.1"/>
    </source>
</evidence>
<keyword evidence="5 7" id="KW-1133">Transmembrane helix</keyword>
<evidence type="ECO:0000256" key="5">
    <source>
        <dbReference type="ARBA" id="ARBA00022989"/>
    </source>
</evidence>
<dbReference type="EMBL" id="VEPZ02001445">
    <property type="protein sequence ID" value="KAE8672449.1"/>
    <property type="molecule type" value="Genomic_DNA"/>
</dbReference>
<evidence type="ECO:0000256" key="3">
    <source>
        <dbReference type="ARBA" id="ARBA00022692"/>
    </source>
</evidence>
<dbReference type="InterPro" id="IPR001898">
    <property type="entry name" value="SLC13A/DASS"/>
</dbReference>
<keyword evidence="3 7" id="KW-0812">Transmembrane</keyword>
<dbReference type="Proteomes" id="UP000436088">
    <property type="component" value="Unassembled WGS sequence"/>
</dbReference>
<proteinExistence type="inferred from homology"/>
<evidence type="ECO:0000256" key="2">
    <source>
        <dbReference type="ARBA" id="ARBA00007349"/>
    </source>
</evidence>
<evidence type="ECO:0000256" key="1">
    <source>
        <dbReference type="ARBA" id="ARBA00004478"/>
    </source>
</evidence>
<dbReference type="GO" id="GO:0015140">
    <property type="term" value="F:malate transmembrane transporter activity"/>
    <property type="evidence" value="ECO:0007669"/>
    <property type="project" value="UniProtKB-ARBA"/>
</dbReference>
<gene>
    <name evidence="8" type="ORF">F3Y22_tig00111841pilonHSYRG00190</name>
</gene>
<sequence length="98" mass="11034">MPQISRGAWYYCLNPWVSWFKVASLPALVSLLLTPLILYKLCPPEIKDTPDAPEMAVKKLEKMGPVTRNEWIMVGTMLLAVTLWVCGWHGSCCLHGSM</sequence>
<keyword evidence="4" id="KW-1001">Plastid inner membrane</keyword>
<name>A0A6A2YBX5_HIBSY</name>
<dbReference type="AlphaFoldDB" id="A0A6A2YBX5"/>
<feature type="transmembrane region" description="Helical" evidence="7">
    <location>
        <begin position="16"/>
        <end position="39"/>
    </location>
</feature>
<keyword evidence="4" id="KW-0934">Plastid</keyword>
<dbReference type="GO" id="GO:0009706">
    <property type="term" value="C:chloroplast inner membrane"/>
    <property type="evidence" value="ECO:0007669"/>
    <property type="project" value="UniProtKB-SubCell"/>
</dbReference>
<comment type="subcellular location">
    <subcellularLocation>
        <location evidence="1">Plastid</location>
        <location evidence="1">Chloroplast inner membrane</location>
        <topology evidence="1">Multi-pass membrane protein</topology>
    </subcellularLocation>
</comment>
<evidence type="ECO:0000256" key="7">
    <source>
        <dbReference type="SAM" id="Phobius"/>
    </source>
</evidence>
<keyword evidence="6 7" id="KW-0472">Membrane</keyword>
<evidence type="ECO:0000256" key="6">
    <source>
        <dbReference type="ARBA" id="ARBA00023136"/>
    </source>
</evidence>
<reference evidence="8" key="1">
    <citation type="submission" date="2019-09" db="EMBL/GenBank/DDBJ databases">
        <title>Draft genome information of white flower Hibiscus syriacus.</title>
        <authorList>
            <person name="Kim Y.-M."/>
        </authorList>
    </citation>
    <scope>NUCLEOTIDE SEQUENCE [LARGE SCALE GENOMIC DNA]</scope>
    <source>
        <strain evidence="8">YM2019G1</strain>
    </source>
</reference>
<accession>A0A6A2YBX5</accession>
<protein>
    <submittedName>
        <fullName evidence="8">Uncharacterized protein</fullName>
    </submittedName>
</protein>
<dbReference type="InterPro" id="IPR030676">
    <property type="entry name" value="CitT-rel"/>
</dbReference>
<comment type="caution">
    <text evidence="8">The sequence shown here is derived from an EMBL/GenBank/DDBJ whole genome shotgun (WGS) entry which is preliminary data.</text>
</comment>
<dbReference type="Pfam" id="PF00939">
    <property type="entry name" value="Na_sulph_symp"/>
    <property type="match status" value="1"/>
</dbReference>
<evidence type="ECO:0000256" key="4">
    <source>
        <dbReference type="ARBA" id="ARBA00022780"/>
    </source>
</evidence>
<dbReference type="PANTHER" id="PTHR42826">
    <property type="entry name" value="DICARBOXYLATE TRANSPORTER 2.1, CHLOROPLASTIC"/>
    <property type="match status" value="1"/>
</dbReference>
<organism evidence="8 9">
    <name type="scientific">Hibiscus syriacus</name>
    <name type="common">Rose of Sharon</name>
    <dbReference type="NCBI Taxonomy" id="106335"/>
    <lineage>
        <taxon>Eukaryota</taxon>
        <taxon>Viridiplantae</taxon>
        <taxon>Streptophyta</taxon>
        <taxon>Embryophyta</taxon>
        <taxon>Tracheophyta</taxon>
        <taxon>Spermatophyta</taxon>
        <taxon>Magnoliopsida</taxon>
        <taxon>eudicotyledons</taxon>
        <taxon>Gunneridae</taxon>
        <taxon>Pentapetalae</taxon>
        <taxon>rosids</taxon>
        <taxon>malvids</taxon>
        <taxon>Malvales</taxon>
        <taxon>Malvaceae</taxon>
        <taxon>Malvoideae</taxon>
        <taxon>Hibiscus</taxon>
    </lineage>
</organism>